<organism evidence="1 2">
    <name type="scientific">Camellia lanceoleosa</name>
    <dbReference type="NCBI Taxonomy" id="1840588"/>
    <lineage>
        <taxon>Eukaryota</taxon>
        <taxon>Viridiplantae</taxon>
        <taxon>Streptophyta</taxon>
        <taxon>Embryophyta</taxon>
        <taxon>Tracheophyta</taxon>
        <taxon>Spermatophyta</taxon>
        <taxon>Magnoliopsida</taxon>
        <taxon>eudicotyledons</taxon>
        <taxon>Gunneridae</taxon>
        <taxon>Pentapetalae</taxon>
        <taxon>asterids</taxon>
        <taxon>Ericales</taxon>
        <taxon>Theaceae</taxon>
        <taxon>Camellia</taxon>
    </lineage>
</organism>
<evidence type="ECO:0000313" key="2">
    <source>
        <dbReference type="Proteomes" id="UP001060215"/>
    </source>
</evidence>
<comment type="caution">
    <text evidence="1">The sequence shown here is derived from an EMBL/GenBank/DDBJ whole genome shotgun (WGS) entry which is preliminary data.</text>
</comment>
<accession>A0ACC0F0I4</accession>
<protein>
    <submittedName>
        <fullName evidence="1">Kinesin-like protein KIN-13A</fullName>
    </submittedName>
</protein>
<sequence length="192" mass="21349">MWLEPLLLLLLAGLILLLLLLLAGLMLLQCCCELCSGLSWAAVADMVMAVVAADDRALVRRDWISERMRKLQELVPNMDKGYVAQFAEEKQRHFKLIRNLNFIEESGSEPYTPTGQGMDVLGSCGKVVLAYGAKSDKTAIVFVESFGIHISIGNYSFTIVARNQGPLKIPSKFAYLHNFNCARSVPCRPITR</sequence>
<gene>
    <name evidence="1" type="ORF">LOK49_LG15G01268</name>
</gene>
<evidence type="ECO:0000313" key="1">
    <source>
        <dbReference type="EMBL" id="KAI7982145.1"/>
    </source>
</evidence>
<proteinExistence type="predicted"/>
<reference evidence="1 2" key="1">
    <citation type="journal article" date="2022" name="Plant J.">
        <title>Chromosome-level genome of Camellia lanceoleosa provides a valuable resource for understanding genome evolution and self-incompatibility.</title>
        <authorList>
            <person name="Gong W."/>
            <person name="Xiao S."/>
            <person name="Wang L."/>
            <person name="Liao Z."/>
            <person name="Chang Y."/>
            <person name="Mo W."/>
            <person name="Hu G."/>
            <person name="Li W."/>
            <person name="Zhao G."/>
            <person name="Zhu H."/>
            <person name="Hu X."/>
            <person name="Ji K."/>
            <person name="Xiang X."/>
            <person name="Song Q."/>
            <person name="Yuan D."/>
            <person name="Jin S."/>
            <person name="Zhang L."/>
        </authorList>
    </citation>
    <scope>NUCLEOTIDE SEQUENCE [LARGE SCALE GENOMIC DNA]</scope>
    <source>
        <strain evidence="1">SQ_2022a</strain>
    </source>
</reference>
<keyword evidence="2" id="KW-1185">Reference proteome</keyword>
<dbReference type="Proteomes" id="UP001060215">
    <property type="component" value="Chromosome 11"/>
</dbReference>
<name>A0ACC0F0I4_9ERIC</name>
<dbReference type="EMBL" id="CM045768">
    <property type="protein sequence ID" value="KAI7982145.1"/>
    <property type="molecule type" value="Genomic_DNA"/>
</dbReference>